<comment type="caution">
    <text evidence="2">The sequence shown here is derived from an EMBL/GenBank/DDBJ whole genome shotgun (WGS) entry which is preliminary data.</text>
</comment>
<dbReference type="Pfam" id="PF07969">
    <property type="entry name" value="Amidohydro_3"/>
    <property type="match status" value="1"/>
</dbReference>
<organism evidence="2 3">
    <name type="scientific">Corynebacterium ammoniagenes</name>
    <name type="common">Brevibacterium ammoniagenes</name>
    <dbReference type="NCBI Taxonomy" id="1697"/>
    <lineage>
        <taxon>Bacteria</taxon>
        <taxon>Bacillati</taxon>
        <taxon>Actinomycetota</taxon>
        <taxon>Actinomycetes</taxon>
        <taxon>Mycobacteriales</taxon>
        <taxon>Corynebacteriaceae</taxon>
        <taxon>Corynebacterium</taxon>
    </lineage>
</organism>
<evidence type="ECO:0000313" key="2">
    <source>
        <dbReference type="EMBL" id="GJN43302.1"/>
    </source>
</evidence>
<sequence>MTQTTVYTGKIWTGVADDDWVEAFAVADGRIIATGTQQHVEDQVGEQHETITIDKGIVTPGLIDGHLHLSLGGTQLAHELALDPTDDAETILAKVREWTSRLKPGEWVIGGIIGSGVLPTLNNVEFLEKLDEAFHGHLVLLRDDTMHNRQINTAAFEAMGITAGSPDPEGGTYVRDDQGRLTGALCELACAVAEGVAARSHVDPQKRQVKALRTALDRLAALGITTVQDAATMLPHFAGLAALEESGALDMRVIASMPIRPFIEDGTVGEQLFAAGMKFESEHVKPRFAKFVLDGVPTTHTTALLNPYKGNHSSHDPNFRGELYWTLDDLVAALRRCAELGLDAKLHATGDASVRQALDAAEIVRQDAGGGPAMQIAHMSFISEQDLPRFAELNVAADACPFMWFPSPLTDGISDFVTDETMANIWRFKDLLSTGALIAGGSDWPVGLPVLNPWLGIEGMVTRQAAADQSDANYGDRTVNINQAITLHQAMAAFTRQSAQALGIGDETGTIEPGKSADFIAIDRNIFTGDIAEVHNT</sequence>
<dbReference type="SUPFAM" id="SSF51556">
    <property type="entry name" value="Metallo-dependent hydrolases"/>
    <property type="match status" value="1"/>
</dbReference>
<dbReference type="Gene3D" id="3.20.20.140">
    <property type="entry name" value="Metal-dependent hydrolases"/>
    <property type="match status" value="1"/>
</dbReference>
<proteinExistence type="predicted"/>
<name>A0AAV5GAG6_CORAM</name>
<dbReference type="Gene3D" id="2.30.40.10">
    <property type="entry name" value="Urease, subunit C, domain 1"/>
    <property type="match status" value="1"/>
</dbReference>
<dbReference type="CDD" id="cd01300">
    <property type="entry name" value="YtcJ_like"/>
    <property type="match status" value="1"/>
</dbReference>
<dbReference type="AlphaFoldDB" id="A0AAV5GAG6"/>
<dbReference type="RefSeq" id="WP_003847094.1">
    <property type="nucleotide sequence ID" value="NZ_BQKK01000004.1"/>
</dbReference>
<feature type="domain" description="Amidohydrolase 3" evidence="1">
    <location>
        <begin position="56"/>
        <end position="535"/>
    </location>
</feature>
<accession>A0AAV5GAG6</accession>
<reference evidence="2" key="1">
    <citation type="submission" date="2021-12" db="EMBL/GenBank/DDBJ databases">
        <title>Draft genome sequence of Corynebacterium ammoniagenes strain T-723.</title>
        <authorList>
            <person name="Matsuzawa M."/>
            <person name="Hiratani M."/>
            <person name="Abe I."/>
            <person name="Tsuji Y."/>
            <person name="Nakamura J."/>
        </authorList>
    </citation>
    <scope>NUCLEOTIDE SEQUENCE</scope>
    <source>
        <strain evidence="2">T-723</strain>
    </source>
</reference>
<evidence type="ECO:0000313" key="3">
    <source>
        <dbReference type="Proteomes" id="UP001054925"/>
    </source>
</evidence>
<dbReference type="InterPro" id="IPR011059">
    <property type="entry name" value="Metal-dep_hydrolase_composite"/>
</dbReference>
<dbReference type="InterPro" id="IPR032466">
    <property type="entry name" value="Metal_Hydrolase"/>
</dbReference>
<dbReference type="PANTHER" id="PTHR22642">
    <property type="entry name" value="IMIDAZOLONEPROPIONASE"/>
    <property type="match status" value="1"/>
</dbReference>
<dbReference type="InterPro" id="IPR033932">
    <property type="entry name" value="YtcJ-like"/>
</dbReference>
<dbReference type="SUPFAM" id="SSF51338">
    <property type="entry name" value="Composite domain of metallo-dependent hydrolases"/>
    <property type="match status" value="1"/>
</dbReference>
<dbReference type="InterPro" id="IPR013108">
    <property type="entry name" value="Amidohydro_3"/>
</dbReference>
<dbReference type="EMBL" id="BQKK01000004">
    <property type="protein sequence ID" value="GJN43302.1"/>
    <property type="molecule type" value="Genomic_DNA"/>
</dbReference>
<gene>
    <name evidence="2" type="ORF">CAT723_17810</name>
</gene>
<dbReference type="Proteomes" id="UP001054925">
    <property type="component" value="Unassembled WGS sequence"/>
</dbReference>
<evidence type="ECO:0000259" key="1">
    <source>
        <dbReference type="Pfam" id="PF07969"/>
    </source>
</evidence>
<dbReference type="PANTHER" id="PTHR22642:SF2">
    <property type="entry name" value="PROTEIN LONG AFTER FAR-RED 3"/>
    <property type="match status" value="1"/>
</dbReference>
<dbReference type="Gene3D" id="3.10.310.70">
    <property type="match status" value="1"/>
</dbReference>
<protein>
    <submittedName>
        <fullName evidence="2">Amidohydrolase</fullName>
    </submittedName>
</protein>
<dbReference type="GO" id="GO:0016810">
    <property type="term" value="F:hydrolase activity, acting on carbon-nitrogen (but not peptide) bonds"/>
    <property type="evidence" value="ECO:0007669"/>
    <property type="project" value="InterPro"/>
</dbReference>